<sequence>MHLVLVRIVHIGQRIYSFIEQRNGFIMCGHDDIDIGKPIRRNLRQRKVDLIRAVFPPVELIGSQRGGNLAHQQQDAKDKRDRTFL</sequence>
<name>A0A645GG39_9ZZZZ</name>
<reference evidence="2" key="1">
    <citation type="submission" date="2019-08" db="EMBL/GenBank/DDBJ databases">
        <authorList>
            <person name="Kucharzyk K."/>
            <person name="Murdoch R.W."/>
            <person name="Higgins S."/>
            <person name="Loffler F."/>
        </authorList>
    </citation>
    <scope>NUCLEOTIDE SEQUENCE</scope>
</reference>
<organism evidence="2">
    <name type="scientific">bioreactor metagenome</name>
    <dbReference type="NCBI Taxonomy" id="1076179"/>
    <lineage>
        <taxon>unclassified sequences</taxon>
        <taxon>metagenomes</taxon>
        <taxon>ecological metagenomes</taxon>
    </lineage>
</organism>
<gene>
    <name evidence="2" type="ORF">SDC9_173305</name>
</gene>
<proteinExistence type="predicted"/>
<comment type="caution">
    <text evidence="2">The sequence shown here is derived from an EMBL/GenBank/DDBJ whole genome shotgun (WGS) entry which is preliminary data.</text>
</comment>
<dbReference type="EMBL" id="VSSQ01075230">
    <property type="protein sequence ID" value="MPN25887.1"/>
    <property type="molecule type" value="Genomic_DNA"/>
</dbReference>
<evidence type="ECO:0000256" key="1">
    <source>
        <dbReference type="SAM" id="MobiDB-lite"/>
    </source>
</evidence>
<dbReference type="AlphaFoldDB" id="A0A645GG39"/>
<feature type="region of interest" description="Disordered" evidence="1">
    <location>
        <begin position="65"/>
        <end position="85"/>
    </location>
</feature>
<evidence type="ECO:0000313" key="2">
    <source>
        <dbReference type="EMBL" id="MPN25887.1"/>
    </source>
</evidence>
<protein>
    <submittedName>
        <fullName evidence="2">Uncharacterized protein</fullName>
    </submittedName>
</protein>
<feature type="compositionally biased region" description="Basic and acidic residues" evidence="1">
    <location>
        <begin position="74"/>
        <end position="85"/>
    </location>
</feature>
<accession>A0A645GG39</accession>